<keyword evidence="2" id="KW-1185">Reference proteome</keyword>
<accession>G0MW29</accession>
<evidence type="ECO:0000313" key="2">
    <source>
        <dbReference type="Proteomes" id="UP000008068"/>
    </source>
</evidence>
<dbReference type="EMBL" id="GL379815">
    <property type="protein sequence ID" value="EGT45230.1"/>
    <property type="molecule type" value="Genomic_DNA"/>
</dbReference>
<proteinExistence type="predicted"/>
<dbReference type="Proteomes" id="UP000008068">
    <property type="component" value="Unassembled WGS sequence"/>
</dbReference>
<dbReference type="AlphaFoldDB" id="G0MW29"/>
<protein>
    <recommendedName>
        <fullName evidence="3">SPK domain-containing protein</fullName>
    </recommendedName>
</protein>
<reference evidence="2" key="1">
    <citation type="submission" date="2011-07" db="EMBL/GenBank/DDBJ databases">
        <authorList>
            <consortium name="Caenorhabditis brenneri Sequencing and Analysis Consortium"/>
            <person name="Wilson R.K."/>
        </authorList>
    </citation>
    <scope>NUCLEOTIDE SEQUENCE [LARGE SCALE GENOMIC DNA]</scope>
    <source>
        <strain evidence="2">PB2801</strain>
    </source>
</reference>
<gene>
    <name evidence="1" type="ORF">CAEBREN_19817</name>
</gene>
<name>G0MW29_CAEBE</name>
<dbReference type="InParanoid" id="G0MW29"/>
<organism evidence="2">
    <name type="scientific">Caenorhabditis brenneri</name>
    <name type="common">Nematode worm</name>
    <dbReference type="NCBI Taxonomy" id="135651"/>
    <lineage>
        <taxon>Eukaryota</taxon>
        <taxon>Metazoa</taxon>
        <taxon>Ecdysozoa</taxon>
        <taxon>Nematoda</taxon>
        <taxon>Chromadorea</taxon>
        <taxon>Rhabditida</taxon>
        <taxon>Rhabditina</taxon>
        <taxon>Rhabditomorpha</taxon>
        <taxon>Rhabditoidea</taxon>
        <taxon>Rhabditidae</taxon>
        <taxon>Peloderinae</taxon>
        <taxon>Caenorhabditis</taxon>
    </lineage>
</organism>
<dbReference type="HOGENOM" id="CLU_2374619_0_0_1"/>
<sequence>MTFFEEQFAGYPYEFLNLKDRIVTKNLWKKVSMLMKKDYYKNLIGPILNISESQRIPEILKYVIETPNLTDVSKVTIMMLTATPVPKQFRNRAKM</sequence>
<evidence type="ECO:0000313" key="1">
    <source>
        <dbReference type="EMBL" id="EGT45230.1"/>
    </source>
</evidence>
<evidence type="ECO:0008006" key="3">
    <source>
        <dbReference type="Google" id="ProtNLM"/>
    </source>
</evidence>